<proteinExistence type="predicted"/>
<evidence type="ECO:0000313" key="2">
    <source>
        <dbReference type="Proteomes" id="UP001061298"/>
    </source>
</evidence>
<organism evidence="1 2">
    <name type="scientific">Streptomyces cynarae</name>
    <dbReference type="NCBI Taxonomy" id="2981134"/>
    <lineage>
        <taxon>Bacteria</taxon>
        <taxon>Bacillati</taxon>
        <taxon>Actinomycetota</taxon>
        <taxon>Actinomycetes</taxon>
        <taxon>Kitasatosporales</taxon>
        <taxon>Streptomycetaceae</taxon>
        <taxon>Streptomyces</taxon>
    </lineage>
</organism>
<protein>
    <submittedName>
        <fullName evidence="1">Uncharacterized protein</fullName>
    </submittedName>
</protein>
<keyword evidence="2" id="KW-1185">Reference proteome</keyword>
<sequence length="53" mass="6119">MERRLSELMGEQEWRKSGLCGPADYKELQRQVSRPEQCWQGGSSWGTMLGMTI</sequence>
<dbReference type="Proteomes" id="UP001061298">
    <property type="component" value="Chromosome"/>
</dbReference>
<dbReference type="EMBL" id="CP106793">
    <property type="protein sequence ID" value="UXY24086.1"/>
    <property type="molecule type" value="Genomic_DNA"/>
</dbReference>
<name>A0ABY6EEB1_9ACTN</name>
<accession>A0ABY6EEB1</accession>
<evidence type="ECO:0000313" key="1">
    <source>
        <dbReference type="EMBL" id="UXY24086.1"/>
    </source>
</evidence>
<reference evidence="1" key="1">
    <citation type="submission" date="2022-10" db="EMBL/GenBank/DDBJ databases">
        <authorList>
            <person name="Mo P."/>
        </authorList>
    </citation>
    <scope>NUCLEOTIDE SEQUENCE</scope>
    <source>
        <strain evidence="1">HUAS 13-4</strain>
    </source>
</reference>
<dbReference type="RefSeq" id="WP_263234318.1">
    <property type="nucleotide sequence ID" value="NZ_CP106793.1"/>
</dbReference>
<gene>
    <name evidence="1" type="ORF">N8I84_39320</name>
</gene>